<protein>
    <recommendedName>
        <fullName evidence="3">Lipoprotein</fullName>
    </recommendedName>
</protein>
<evidence type="ECO:0000313" key="1">
    <source>
        <dbReference type="EMBL" id="SEA75007.1"/>
    </source>
</evidence>
<dbReference type="OrthoDB" id="9803988at2"/>
<dbReference type="EMBL" id="FNRL01000014">
    <property type="protein sequence ID" value="SEA75007.1"/>
    <property type="molecule type" value="Genomic_DNA"/>
</dbReference>
<name>A0A1H4DQV0_9BACT</name>
<keyword evidence="2" id="KW-1185">Reference proteome</keyword>
<dbReference type="RefSeq" id="WP_089763023.1">
    <property type="nucleotide sequence ID" value="NZ_BKAT01000023.1"/>
</dbReference>
<proteinExistence type="predicted"/>
<gene>
    <name evidence="1" type="ORF">SAMN05660909_03284</name>
</gene>
<dbReference type="AlphaFoldDB" id="A0A1H4DQV0"/>
<sequence>MTFLKINQVFVLLSLIFILSSCQTDHKFRKGFTVEISHTSFLEQKTGWTKVYSFEPFMVTYQPDKKLMIFGRGTVPDSLHMFPLSKAEQEKTIMKYGDFHFLGAFEDHNLPAEMSHLFYVNPSTLDILQVDRITSNAKGDEKFNGAIMYMRDSINLLSNDRLFSKEKK</sequence>
<evidence type="ECO:0000313" key="2">
    <source>
        <dbReference type="Proteomes" id="UP000199656"/>
    </source>
</evidence>
<organism evidence="1 2">
    <name type="scientific">Chitinophaga terrae</name>
    <name type="common">ex Kim and Jung 2007</name>
    <dbReference type="NCBI Taxonomy" id="408074"/>
    <lineage>
        <taxon>Bacteria</taxon>
        <taxon>Pseudomonadati</taxon>
        <taxon>Bacteroidota</taxon>
        <taxon>Chitinophagia</taxon>
        <taxon>Chitinophagales</taxon>
        <taxon>Chitinophagaceae</taxon>
        <taxon>Chitinophaga</taxon>
    </lineage>
</organism>
<accession>A0A1H4DQV0</accession>
<reference evidence="2" key="1">
    <citation type="submission" date="2016-10" db="EMBL/GenBank/DDBJ databases">
        <authorList>
            <person name="Varghese N."/>
            <person name="Submissions S."/>
        </authorList>
    </citation>
    <scope>NUCLEOTIDE SEQUENCE [LARGE SCALE GENOMIC DNA]</scope>
    <source>
        <strain evidence="2">DSM 23920</strain>
    </source>
</reference>
<dbReference type="Proteomes" id="UP000199656">
    <property type="component" value="Unassembled WGS sequence"/>
</dbReference>
<evidence type="ECO:0008006" key="3">
    <source>
        <dbReference type="Google" id="ProtNLM"/>
    </source>
</evidence>
<dbReference type="PROSITE" id="PS51257">
    <property type="entry name" value="PROKAR_LIPOPROTEIN"/>
    <property type="match status" value="1"/>
</dbReference>